<name>A0A1T4NUL3_9FIRM</name>
<accession>A0A1T4NUL3</accession>
<dbReference type="InterPro" id="IPR012504">
    <property type="entry name" value="Spore_YabP"/>
</dbReference>
<dbReference type="Pfam" id="PF07873">
    <property type="entry name" value="YabP"/>
    <property type="match status" value="1"/>
</dbReference>
<evidence type="ECO:0000313" key="1">
    <source>
        <dbReference type="EMBL" id="SJZ82807.1"/>
    </source>
</evidence>
<protein>
    <submittedName>
        <fullName evidence="1">Sporulation protein YabP</fullName>
    </submittedName>
</protein>
<dbReference type="RefSeq" id="WP_078769119.1">
    <property type="nucleotide sequence ID" value="NZ_FUWW01000031.1"/>
</dbReference>
<evidence type="ECO:0000313" key="2">
    <source>
        <dbReference type="Proteomes" id="UP000190657"/>
    </source>
</evidence>
<sequence>MNEFENKKEHSFTVKNREYATLDGVTDVDAFNEEEIQAKTDYGALTIKGEGLHIEELDLTSGCLKVNGKITALVYVNDGVKKSTFRRLFS</sequence>
<dbReference type="PIRSF" id="PIRSF011576">
    <property type="entry name" value="YabP"/>
    <property type="match status" value="1"/>
</dbReference>
<dbReference type="STRING" id="290054.SAMN02745114_01700"/>
<dbReference type="Proteomes" id="UP000190657">
    <property type="component" value="Unassembled WGS sequence"/>
</dbReference>
<organism evidence="1 2">
    <name type="scientific">Eubacterium coprostanoligenes</name>
    <dbReference type="NCBI Taxonomy" id="290054"/>
    <lineage>
        <taxon>Bacteria</taxon>
        <taxon>Bacillati</taxon>
        <taxon>Bacillota</taxon>
        <taxon>Clostridia</taxon>
        <taxon>Eubacteriales</taxon>
        <taxon>Eubacteriaceae</taxon>
        <taxon>Eubacterium</taxon>
    </lineage>
</organism>
<dbReference type="GO" id="GO:0030435">
    <property type="term" value="P:sporulation resulting in formation of a cellular spore"/>
    <property type="evidence" value="ECO:0007669"/>
    <property type="project" value="InterPro"/>
</dbReference>
<dbReference type="InterPro" id="IPR022476">
    <property type="entry name" value="Spore_YabP/YqfC"/>
</dbReference>
<dbReference type="InterPro" id="IPR038705">
    <property type="entry name" value="YabP_sf"/>
</dbReference>
<dbReference type="Gene3D" id="2.60.40.2000">
    <property type="match status" value="1"/>
</dbReference>
<dbReference type="AlphaFoldDB" id="A0A1T4NUL3"/>
<reference evidence="2" key="1">
    <citation type="submission" date="2017-02" db="EMBL/GenBank/DDBJ databases">
        <authorList>
            <person name="Varghese N."/>
            <person name="Submissions S."/>
        </authorList>
    </citation>
    <scope>NUCLEOTIDE SEQUENCE [LARGE SCALE GENOMIC DNA]</scope>
    <source>
        <strain evidence="2">ATCC 51222</strain>
    </source>
</reference>
<dbReference type="OrthoDB" id="9795125at2"/>
<dbReference type="EMBL" id="FUWW01000031">
    <property type="protein sequence ID" value="SJZ82807.1"/>
    <property type="molecule type" value="Genomic_DNA"/>
</dbReference>
<keyword evidence="2" id="KW-1185">Reference proteome</keyword>
<gene>
    <name evidence="1" type="ORF">SAMN02745114_01700</name>
</gene>
<proteinExistence type="predicted"/>